<protein>
    <submittedName>
        <fullName evidence="1">Uncharacterized protein</fullName>
    </submittedName>
</protein>
<reference evidence="2" key="2">
    <citation type="submission" date="2015-01" db="EMBL/GenBank/DDBJ databases">
        <title>Evolutionary Origins and Diversification of the Mycorrhizal Mutualists.</title>
        <authorList>
            <consortium name="DOE Joint Genome Institute"/>
            <consortium name="Mycorrhizal Genomics Consortium"/>
            <person name="Kohler A."/>
            <person name="Kuo A."/>
            <person name="Nagy L.G."/>
            <person name="Floudas D."/>
            <person name="Copeland A."/>
            <person name="Barry K.W."/>
            <person name="Cichocki N."/>
            <person name="Veneault-Fourrey C."/>
            <person name="LaButti K."/>
            <person name="Lindquist E.A."/>
            <person name="Lipzen A."/>
            <person name="Lundell T."/>
            <person name="Morin E."/>
            <person name="Murat C."/>
            <person name="Riley R."/>
            <person name="Ohm R."/>
            <person name="Sun H."/>
            <person name="Tunlid A."/>
            <person name="Henrissat B."/>
            <person name="Grigoriev I.V."/>
            <person name="Hibbett D.S."/>
            <person name="Martin F."/>
        </authorList>
    </citation>
    <scope>NUCLEOTIDE SEQUENCE [LARGE SCALE GENOMIC DNA]</scope>
    <source>
        <strain evidence="2">ATCC 200175</strain>
    </source>
</reference>
<dbReference type="HOGENOM" id="CLU_042836_1_1_1"/>
<dbReference type="EMBL" id="KN819511">
    <property type="protein sequence ID" value="KIJ09068.1"/>
    <property type="molecule type" value="Genomic_DNA"/>
</dbReference>
<proteinExistence type="predicted"/>
<reference evidence="1 2" key="1">
    <citation type="submission" date="2014-06" db="EMBL/GenBank/DDBJ databases">
        <authorList>
            <consortium name="DOE Joint Genome Institute"/>
            <person name="Kuo A."/>
            <person name="Kohler A."/>
            <person name="Nagy L.G."/>
            <person name="Floudas D."/>
            <person name="Copeland A."/>
            <person name="Barry K.W."/>
            <person name="Cichocki N."/>
            <person name="Veneault-Fourrey C."/>
            <person name="LaButti K."/>
            <person name="Lindquist E.A."/>
            <person name="Lipzen A."/>
            <person name="Lundell T."/>
            <person name="Morin E."/>
            <person name="Murat C."/>
            <person name="Sun H."/>
            <person name="Tunlid A."/>
            <person name="Henrissat B."/>
            <person name="Grigoriev I.V."/>
            <person name="Hibbett D.S."/>
            <person name="Martin F."/>
            <person name="Nordberg H.P."/>
            <person name="Cantor M.N."/>
            <person name="Hua S.X."/>
        </authorList>
    </citation>
    <scope>NUCLEOTIDE SEQUENCE [LARGE SCALE GENOMIC DNA]</scope>
    <source>
        <strain evidence="1 2">ATCC 200175</strain>
    </source>
</reference>
<sequence length="189" mass="21724">MDDNCCNLDNPFRPYPNQNALLLGDWHWNQGTQKSKGGFKKLLNIIGNPCFRPEEVRDVKWDVIDQELGDNGNGTSEHEAEWVDEASGWTRSVVTISVPFHSRCQSPGPKDYSISNFYHRPLVSIIREKILDPMHHRLFHFEPYELCWHPPHRAVDIGVHGELFTSKAFLEAHQRLQESSPEPGCALPR</sequence>
<dbReference type="Proteomes" id="UP000053647">
    <property type="component" value="Unassembled WGS sequence"/>
</dbReference>
<evidence type="ECO:0000313" key="1">
    <source>
        <dbReference type="EMBL" id="KIJ09068.1"/>
    </source>
</evidence>
<dbReference type="AlphaFoldDB" id="A0A0C9TDJ7"/>
<organism evidence="1 2">
    <name type="scientific">Paxillus involutus ATCC 200175</name>
    <dbReference type="NCBI Taxonomy" id="664439"/>
    <lineage>
        <taxon>Eukaryota</taxon>
        <taxon>Fungi</taxon>
        <taxon>Dikarya</taxon>
        <taxon>Basidiomycota</taxon>
        <taxon>Agaricomycotina</taxon>
        <taxon>Agaricomycetes</taxon>
        <taxon>Agaricomycetidae</taxon>
        <taxon>Boletales</taxon>
        <taxon>Paxilineae</taxon>
        <taxon>Paxillaceae</taxon>
        <taxon>Paxillus</taxon>
    </lineage>
</organism>
<evidence type="ECO:0000313" key="2">
    <source>
        <dbReference type="Proteomes" id="UP000053647"/>
    </source>
</evidence>
<name>A0A0C9TDJ7_PAXIN</name>
<keyword evidence="2" id="KW-1185">Reference proteome</keyword>
<gene>
    <name evidence="1" type="ORF">PAXINDRAFT_88006</name>
</gene>
<accession>A0A0C9TDJ7</accession>
<dbReference type="OrthoDB" id="3208495at2759"/>